<accession>A0A397J2A0</accession>
<keyword evidence="3" id="KW-0733">Signal recognition particle</keyword>
<evidence type="ECO:0000256" key="4">
    <source>
        <dbReference type="ARBA" id="ARBA00023274"/>
    </source>
</evidence>
<keyword evidence="4" id="KW-0687">Ribonucleoprotein</keyword>
<evidence type="ECO:0000313" key="7">
    <source>
        <dbReference type="Proteomes" id="UP000266861"/>
    </source>
</evidence>
<dbReference type="GO" id="GO:0005786">
    <property type="term" value="C:signal recognition particle, endoplasmic reticulum targeting"/>
    <property type="evidence" value="ECO:0007669"/>
    <property type="project" value="UniProtKB-KW"/>
</dbReference>
<evidence type="ECO:0000256" key="5">
    <source>
        <dbReference type="SAM" id="MobiDB-lite"/>
    </source>
</evidence>
<protein>
    <recommendedName>
        <fullName evidence="8">Signal recognition particle, SRP19 subunit</fullName>
    </recommendedName>
</protein>
<dbReference type="Gene3D" id="3.30.56.30">
    <property type="entry name" value="Signal recognition particle, SRP19-like subunit"/>
    <property type="match status" value="1"/>
</dbReference>
<evidence type="ECO:0008006" key="8">
    <source>
        <dbReference type="Google" id="ProtNLM"/>
    </source>
</evidence>
<organism evidence="6 7">
    <name type="scientific">Diversispora epigaea</name>
    <dbReference type="NCBI Taxonomy" id="1348612"/>
    <lineage>
        <taxon>Eukaryota</taxon>
        <taxon>Fungi</taxon>
        <taxon>Fungi incertae sedis</taxon>
        <taxon>Mucoromycota</taxon>
        <taxon>Glomeromycotina</taxon>
        <taxon>Glomeromycetes</taxon>
        <taxon>Diversisporales</taxon>
        <taxon>Diversisporaceae</taxon>
        <taxon>Diversispora</taxon>
    </lineage>
</organism>
<evidence type="ECO:0000256" key="1">
    <source>
        <dbReference type="ARBA" id="ARBA00004496"/>
    </source>
</evidence>
<dbReference type="GO" id="GO:0008312">
    <property type="term" value="F:7S RNA binding"/>
    <property type="evidence" value="ECO:0007669"/>
    <property type="project" value="InterPro"/>
</dbReference>
<dbReference type="OrthoDB" id="2190947at2759"/>
<gene>
    <name evidence="6" type="ORF">Glove_120g120</name>
</gene>
<evidence type="ECO:0000256" key="3">
    <source>
        <dbReference type="ARBA" id="ARBA00023135"/>
    </source>
</evidence>
<name>A0A397J2A0_9GLOM</name>
<evidence type="ECO:0000256" key="2">
    <source>
        <dbReference type="ARBA" id="ARBA00022490"/>
    </source>
</evidence>
<evidence type="ECO:0000313" key="6">
    <source>
        <dbReference type="EMBL" id="RHZ81497.1"/>
    </source>
</evidence>
<dbReference type="STRING" id="1348612.A0A397J2A0"/>
<dbReference type="PANTHER" id="PTHR17453">
    <property type="entry name" value="SIGNAL RECOGNITION PARTICLE 19 KD PROTEIN"/>
    <property type="match status" value="1"/>
</dbReference>
<dbReference type="Proteomes" id="UP000266861">
    <property type="component" value="Unassembled WGS sequence"/>
</dbReference>
<dbReference type="AlphaFoldDB" id="A0A397J2A0"/>
<comment type="subcellular location">
    <subcellularLocation>
        <location evidence="1">Cytoplasm</location>
    </subcellularLocation>
</comment>
<proteinExistence type="predicted"/>
<feature type="compositionally biased region" description="Basic residues" evidence="5">
    <location>
        <begin position="214"/>
        <end position="223"/>
    </location>
</feature>
<dbReference type="FunFam" id="3.30.56.30:FF:000003">
    <property type="entry name" value="Signal recognition particle SEC65 subunit"/>
    <property type="match status" value="1"/>
</dbReference>
<reference evidence="6 7" key="1">
    <citation type="submission" date="2018-08" db="EMBL/GenBank/DDBJ databases">
        <title>Genome and evolution of the arbuscular mycorrhizal fungus Diversispora epigaea (formerly Glomus versiforme) and its bacterial endosymbionts.</title>
        <authorList>
            <person name="Sun X."/>
            <person name="Fei Z."/>
            <person name="Harrison M."/>
        </authorList>
    </citation>
    <scope>NUCLEOTIDE SEQUENCE [LARGE SCALE GENOMIC DNA]</scope>
    <source>
        <strain evidence="6 7">IT104</strain>
    </source>
</reference>
<dbReference type="SUPFAM" id="SSF69695">
    <property type="entry name" value="SRP19"/>
    <property type="match status" value="1"/>
</dbReference>
<dbReference type="EMBL" id="PQFF01000112">
    <property type="protein sequence ID" value="RHZ81497.1"/>
    <property type="molecule type" value="Genomic_DNA"/>
</dbReference>
<keyword evidence="7" id="KW-1185">Reference proteome</keyword>
<dbReference type="InterPro" id="IPR036521">
    <property type="entry name" value="SRP19-like_sf"/>
</dbReference>
<keyword evidence="2" id="KW-0963">Cytoplasm</keyword>
<sequence length="223" mass="24381">MPKSKKQSRNSMTGGIPTPPPQSQSPFMMDLDDEDPPDMMPALPAYTKITSDDSAYKTWVCLYPVYFDSTKSVQNGRKVVKDNAVQNPLAKDIAESVKMLGICCVFEPHKTHPKDWANPGRVRVQLFTEFSKPFINDIPTRKELIKRVAKILSEIQGENPQKFPPSHSPAASSGILLKETKSSDTNVSGGGSSSTSSSVTSTSQNNTTTSSNSSKKKGRKGRK</sequence>
<dbReference type="InterPro" id="IPR002778">
    <property type="entry name" value="Signal_recog_particle_SRP19"/>
</dbReference>
<feature type="region of interest" description="Disordered" evidence="5">
    <location>
        <begin position="157"/>
        <end position="223"/>
    </location>
</feature>
<dbReference type="PANTHER" id="PTHR17453:SF0">
    <property type="entry name" value="SIGNAL RECOGNITION PARTICLE 19 KDA PROTEIN"/>
    <property type="match status" value="1"/>
</dbReference>
<feature type="region of interest" description="Disordered" evidence="5">
    <location>
        <begin position="1"/>
        <end position="36"/>
    </location>
</feature>
<feature type="compositionally biased region" description="Low complexity" evidence="5">
    <location>
        <begin position="183"/>
        <end position="213"/>
    </location>
</feature>
<dbReference type="GO" id="GO:0006617">
    <property type="term" value="P:SRP-dependent cotranslational protein targeting to membrane, signal sequence recognition"/>
    <property type="evidence" value="ECO:0007669"/>
    <property type="project" value="TreeGrafter"/>
</dbReference>
<comment type="caution">
    <text evidence="6">The sequence shown here is derived from an EMBL/GenBank/DDBJ whole genome shotgun (WGS) entry which is preliminary data.</text>
</comment>
<dbReference type="Pfam" id="PF01922">
    <property type="entry name" value="SRP19"/>
    <property type="match status" value="1"/>
</dbReference>